<keyword evidence="1" id="KW-1133">Transmembrane helix</keyword>
<gene>
    <name evidence="2" type="ORF">J1N35_013578</name>
</gene>
<protein>
    <submittedName>
        <fullName evidence="2">Uncharacterized protein</fullName>
    </submittedName>
</protein>
<dbReference type="AlphaFoldDB" id="A0A9D3VSY7"/>
<reference evidence="2 3" key="1">
    <citation type="journal article" date="2021" name="Plant Biotechnol. J.">
        <title>Multi-omics assisted identification of the key and species-specific regulatory components of drought-tolerant mechanisms in Gossypium stocksii.</title>
        <authorList>
            <person name="Yu D."/>
            <person name="Ke L."/>
            <person name="Zhang D."/>
            <person name="Wu Y."/>
            <person name="Sun Y."/>
            <person name="Mei J."/>
            <person name="Sun J."/>
            <person name="Sun Y."/>
        </authorList>
    </citation>
    <scope>NUCLEOTIDE SEQUENCE [LARGE SCALE GENOMIC DNA]</scope>
    <source>
        <strain evidence="3">cv. E1</strain>
        <tissue evidence="2">Leaf</tissue>
    </source>
</reference>
<evidence type="ECO:0000313" key="2">
    <source>
        <dbReference type="EMBL" id="KAH1096657.1"/>
    </source>
</evidence>
<keyword evidence="3" id="KW-1185">Reference proteome</keyword>
<evidence type="ECO:0000256" key="1">
    <source>
        <dbReference type="SAM" id="Phobius"/>
    </source>
</evidence>
<comment type="caution">
    <text evidence="2">The sequence shown here is derived from an EMBL/GenBank/DDBJ whole genome shotgun (WGS) entry which is preliminary data.</text>
</comment>
<sequence>MMSTVCLPDKPTVVAIFTVVLRDKILLCALAYLVMGDGNKEPSLLSLQIFLRRVAANITSLWTAEKGPATNQGTEQEKL</sequence>
<feature type="transmembrane region" description="Helical" evidence="1">
    <location>
        <begin position="12"/>
        <end position="35"/>
    </location>
</feature>
<evidence type="ECO:0000313" key="3">
    <source>
        <dbReference type="Proteomes" id="UP000828251"/>
    </source>
</evidence>
<proteinExistence type="predicted"/>
<keyword evidence="1" id="KW-0812">Transmembrane</keyword>
<dbReference type="Proteomes" id="UP000828251">
    <property type="component" value="Unassembled WGS sequence"/>
</dbReference>
<keyword evidence="1" id="KW-0472">Membrane</keyword>
<dbReference type="EMBL" id="JAIQCV010000005">
    <property type="protein sequence ID" value="KAH1096657.1"/>
    <property type="molecule type" value="Genomic_DNA"/>
</dbReference>
<accession>A0A9D3VSY7</accession>
<organism evidence="2 3">
    <name type="scientific">Gossypium stocksii</name>
    <dbReference type="NCBI Taxonomy" id="47602"/>
    <lineage>
        <taxon>Eukaryota</taxon>
        <taxon>Viridiplantae</taxon>
        <taxon>Streptophyta</taxon>
        <taxon>Embryophyta</taxon>
        <taxon>Tracheophyta</taxon>
        <taxon>Spermatophyta</taxon>
        <taxon>Magnoliopsida</taxon>
        <taxon>eudicotyledons</taxon>
        <taxon>Gunneridae</taxon>
        <taxon>Pentapetalae</taxon>
        <taxon>rosids</taxon>
        <taxon>malvids</taxon>
        <taxon>Malvales</taxon>
        <taxon>Malvaceae</taxon>
        <taxon>Malvoideae</taxon>
        <taxon>Gossypium</taxon>
    </lineage>
</organism>
<name>A0A9D3VSY7_9ROSI</name>